<evidence type="ECO:0000313" key="5">
    <source>
        <dbReference type="Proteomes" id="UP001194714"/>
    </source>
</evidence>
<keyword evidence="5" id="KW-1185">Reference proteome</keyword>
<dbReference type="Proteomes" id="UP001194714">
    <property type="component" value="Unassembled WGS sequence"/>
</dbReference>
<name>A0ABS0B341_9BACT</name>
<dbReference type="PANTHER" id="PTHR43584:SF8">
    <property type="entry name" value="N-ACETYLMURAMATE ALPHA-1-PHOSPHATE URIDYLYLTRANSFERASE"/>
    <property type="match status" value="1"/>
</dbReference>
<organism evidence="4 5">
    <name type="scientific">Candidatus Neptunichlamydia vexilliferae</name>
    <dbReference type="NCBI Taxonomy" id="1651774"/>
    <lineage>
        <taxon>Bacteria</taxon>
        <taxon>Pseudomonadati</taxon>
        <taxon>Chlamydiota</taxon>
        <taxon>Chlamydiia</taxon>
        <taxon>Parachlamydiales</taxon>
        <taxon>Simkaniaceae</taxon>
        <taxon>Candidatus Neptunichlamydia</taxon>
    </lineage>
</organism>
<gene>
    <name evidence="4" type="ORF">NEPTK9_001701</name>
</gene>
<comment type="caution">
    <text evidence="4">The sequence shown here is derived from an EMBL/GenBank/DDBJ whole genome shotgun (WGS) entry which is preliminary data.</text>
</comment>
<protein>
    <recommendedName>
        <fullName evidence="3">Mannose-1-phosphate guanyltransferase C-terminal domain-containing protein</fullName>
    </recommendedName>
</protein>
<dbReference type="Pfam" id="PF25087">
    <property type="entry name" value="GMPPB_C"/>
    <property type="match status" value="1"/>
</dbReference>
<keyword evidence="1" id="KW-0808">Transferase</keyword>
<dbReference type="EMBL" id="JAAEJV010000085">
    <property type="protein sequence ID" value="MBF5060171.1"/>
    <property type="molecule type" value="Genomic_DNA"/>
</dbReference>
<evidence type="ECO:0000313" key="4">
    <source>
        <dbReference type="EMBL" id="MBF5060171.1"/>
    </source>
</evidence>
<dbReference type="PANTHER" id="PTHR43584">
    <property type="entry name" value="NUCLEOTIDYL TRANSFERASE"/>
    <property type="match status" value="1"/>
</dbReference>
<dbReference type="InterPro" id="IPR011004">
    <property type="entry name" value="Trimer_LpxA-like_sf"/>
</dbReference>
<keyword evidence="2" id="KW-0012">Acyltransferase</keyword>
<dbReference type="SUPFAM" id="SSF51161">
    <property type="entry name" value="Trimeric LpxA-like enzymes"/>
    <property type="match status" value="1"/>
</dbReference>
<dbReference type="Gene3D" id="2.160.10.10">
    <property type="entry name" value="Hexapeptide repeat proteins"/>
    <property type="match status" value="1"/>
</dbReference>
<dbReference type="InterPro" id="IPR056729">
    <property type="entry name" value="GMPPB_C"/>
</dbReference>
<feature type="domain" description="Mannose-1-phosphate guanyltransferase C-terminal" evidence="3">
    <location>
        <begin position="88"/>
        <end position="216"/>
    </location>
</feature>
<dbReference type="InterPro" id="IPR050065">
    <property type="entry name" value="GlmU-like"/>
</dbReference>
<reference evidence="4 5" key="1">
    <citation type="submission" date="2020-01" db="EMBL/GenBank/DDBJ databases">
        <title>Draft genome sequence of Cand. Neptunochlamydia vexilliferae K9.</title>
        <authorList>
            <person name="Schulz F."/>
            <person name="Koestlbacher S."/>
            <person name="Wascher F."/>
            <person name="Pizzetti I."/>
            <person name="Horn M."/>
        </authorList>
    </citation>
    <scope>NUCLEOTIDE SEQUENCE [LARGE SCALE GENOMIC DNA]</scope>
    <source>
        <strain evidence="4 5">K9</strain>
    </source>
</reference>
<sequence length="230" mass="25408">MEYLFLFISSNGMDMLTPDCFFDLSNFLHKELFLLDRPVWESLIGLKNYLHSLDLGNIQCNIPNSVTLVHPELISIEEGTVIEPGAYIEGPCHIGKDSQVRQGAYVRPFVLTGERCVIGHASEIKHALFLNGAQAPHFNYVGDSILGSNTNLGAGVICANYRIDHKDVVVEVDGELYETGMRKFGTVLGDRSQIGCNSVINPGVLLRKKTLSRACTSIQKSNLRKVNVVN</sequence>
<evidence type="ECO:0000259" key="3">
    <source>
        <dbReference type="Pfam" id="PF25087"/>
    </source>
</evidence>
<evidence type="ECO:0000256" key="1">
    <source>
        <dbReference type="ARBA" id="ARBA00022679"/>
    </source>
</evidence>
<proteinExistence type="predicted"/>
<accession>A0ABS0B341</accession>
<evidence type="ECO:0000256" key="2">
    <source>
        <dbReference type="ARBA" id="ARBA00023315"/>
    </source>
</evidence>